<keyword evidence="13" id="KW-1185">Reference proteome</keyword>
<dbReference type="Pfam" id="PF00268">
    <property type="entry name" value="Ribonuc_red_sm"/>
    <property type="match status" value="1"/>
</dbReference>
<gene>
    <name evidence="12" type="ORF">CWD77_14920</name>
</gene>
<comment type="cofactor">
    <cofactor evidence="2">
        <name>Fe cation</name>
        <dbReference type="ChEBI" id="CHEBI:24875"/>
    </cofactor>
</comment>
<keyword evidence="8" id="KW-0464">Manganese</keyword>
<dbReference type="SUPFAM" id="SSF47240">
    <property type="entry name" value="Ferritin-like"/>
    <property type="match status" value="1"/>
</dbReference>
<dbReference type="Gene3D" id="3.30.1050.10">
    <property type="entry name" value="SCP2 sterol-binding domain"/>
    <property type="match status" value="1"/>
</dbReference>
<evidence type="ECO:0000256" key="10">
    <source>
        <dbReference type="ARBA" id="ARBA00032636"/>
    </source>
</evidence>
<organism evidence="12 13">
    <name type="scientific">Rhodohalobacter barkolensis</name>
    <dbReference type="NCBI Taxonomy" id="2053187"/>
    <lineage>
        <taxon>Bacteria</taxon>
        <taxon>Pseudomonadati</taxon>
        <taxon>Balneolota</taxon>
        <taxon>Balneolia</taxon>
        <taxon>Balneolales</taxon>
        <taxon>Balneolaceae</taxon>
        <taxon>Rhodohalobacter</taxon>
    </lineage>
</organism>
<dbReference type="GO" id="GO:0046872">
    <property type="term" value="F:metal ion binding"/>
    <property type="evidence" value="ECO:0007669"/>
    <property type="project" value="UniProtKB-KW"/>
</dbReference>
<evidence type="ECO:0000256" key="1">
    <source>
        <dbReference type="ARBA" id="ARBA00001936"/>
    </source>
</evidence>
<dbReference type="InterPro" id="IPR000358">
    <property type="entry name" value="RNR_small_fam"/>
</dbReference>
<evidence type="ECO:0000256" key="8">
    <source>
        <dbReference type="ARBA" id="ARBA00023211"/>
    </source>
</evidence>
<dbReference type="PANTHER" id="PTHR23409">
    <property type="entry name" value="RIBONUCLEOSIDE-DIPHOSPHATE REDUCTASE SMALL CHAIN"/>
    <property type="match status" value="1"/>
</dbReference>
<dbReference type="CDD" id="cd07911">
    <property type="entry name" value="RNRR2_Rv0233_like"/>
    <property type="match status" value="1"/>
</dbReference>
<dbReference type="SUPFAM" id="SSF55718">
    <property type="entry name" value="SCP-like"/>
    <property type="match status" value="1"/>
</dbReference>
<dbReference type="NCBIfam" id="NF006202">
    <property type="entry name" value="PRK08326.1-5"/>
    <property type="match status" value="1"/>
</dbReference>
<dbReference type="OrthoDB" id="5489780at2"/>
<comment type="cofactor">
    <cofactor evidence="1">
        <name>Mn(2+)</name>
        <dbReference type="ChEBI" id="CHEBI:29035"/>
    </cofactor>
</comment>
<keyword evidence="5" id="KW-0479">Metal-binding</keyword>
<proteinExistence type="inferred from homology"/>
<dbReference type="GO" id="GO:0016491">
    <property type="term" value="F:oxidoreductase activity"/>
    <property type="evidence" value="ECO:0007669"/>
    <property type="project" value="UniProtKB-KW"/>
</dbReference>
<evidence type="ECO:0000256" key="7">
    <source>
        <dbReference type="ARBA" id="ARBA00023004"/>
    </source>
</evidence>
<feature type="domain" description="SCP2" evidence="11">
    <location>
        <begin position="58"/>
        <end position="118"/>
    </location>
</feature>
<reference evidence="12 13" key="1">
    <citation type="submission" date="2017-11" db="EMBL/GenBank/DDBJ databases">
        <title>Rhodohalobacter 15182 sp. nov., isolated from a salt lake.</title>
        <authorList>
            <person name="Han S."/>
        </authorList>
    </citation>
    <scope>NUCLEOTIDE SEQUENCE [LARGE SCALE GENOMIC DNA]</scope>
    <source>
        <strain evidence="12 13">15182</strain>
    </source>
</reference>
<keyword evidence="7" id="KW-0408">Iron</keyword>
<evidence type="ECO:0000313" key="13">
    <source>
        <dbReference type="Proteomes" id="UP000233398"/>
    </source>
</evidence>
<keyword evidence="6" id="KW-0560">Oxidoreductase</keyword>
<accession>A0A2N0VEV2</accession>
<dbReference type="PANTHER" id="PTHR23409:SF36">
    <property type="entry name" value="R2-LIKE LIGAND BINDING OXIDASE"/>
    <property type="match status" value="1"/>
</dbReference>
<protein>
    <recommendedName>
        <fullName evidence="4">R2-like ligand binding oxidase</fullName>
    </recommendedName>
    <alternativeName>
        <fullName evidence="10">Ribonucleotide reductase R2 subunit homolog</fullName>
    </alternativeName>
    <alternativeName>
        <fullName evidence="9">Ribonucleotide reductase small subunit homolog</fullName>
    </alternativeName>
</protein>
<evidence type="ECO:0000256" key="6">
    <source>
        <dbReference type="ARBA" id="ARBA00023002"/>
    </source>
</evidence>
<evidence type="ECO:0000256" key="9">
    <source>
        <dbReference type="ARBA" id="ARBA00031672"/>
    </source>
</evidence>
<dbReference type="InterPro" id="IPR012348">
    <property type="entry name" value="RNR-like"/>
</dbReference>
<sequence length="438" mass="51194">MWFKKKKQTDTGYFSQQWMNDWKDNLNESDTYSHHGKNWNTFVILKFDILPDRLKNFEAEGIYLDLNYGKCESIRYATKEDEDISDIILKAQEKTWIKLIEQKSDPTKQIMMGKVKLEKGSLVLLSTQRKAAMTLIECAPALQNGTQHKEHSPVNKTEQVLSKTHYKTTSSGLDHDSFPMKLFQKAKQFGIWNPSEIDLPTDKEHWKNLSNEEKEIIYHLISIFMAGEEAVTTDLLPLINIIAREGRLEEEIYLTSFLWEEAKHVEFFSLYKNNVLNQIPDPTKYHKPFYKVIFYEKLPRAMAQLHVDNSPESILKASITYNMIVEGTLAETGYAAFYNMLEKEDLLPGLREGITKLKMDESRHIAYGLFLINRILDENPKLTHYAEEELTTLLNDATNIIHEIFEPYEEVPFGLEKEWFLEYAIKQFQARIQKLGLK</sequence>
<dbReference type="Pfam" id="PF02036">
    <property type="entry name" value="SCP2"/>
    <property type="match status" value="1"/>
</dbReference>
<evidence type="ECO:0000256" key="3">
    <source>
        <dbReference type="ARBA" id="ARBA00007873"/>
    </source>
</evidence>
<dbReference type="Gene3D" id="1.10.620.20">
    <property type="entry name" value="Ribonucleotide Reductase, subunit A"/>
    <property type="match status" value="1"/>
</dbReference>
<dbReference type="InterPro" id="IPR033908">
    <property type="entry name" value="R2LOX"/>
</dbReference>
<evidence type="ECO:0000313" key="12">
    <source>
        <dbReference type="EMBL" id="PKD42690.1"/>
    </source>
</evidence>
<dbReference type="InterPro" id="IPR009078">
    <property type="entry name" value="Ferritin-like_SF"/>
</dbReference>
<evidence type="ECO:0000259" key="11">
    <source>
        <dbReference type="Pfam" id="PF02036"/>
    </source>
</evidence>
<dbReference type="AlphaFoldDB" id="A0A2N0VEV2"/>
<comment type="similarity">
    <text evidence="3">Belongs to the ribonucleoside diphosphate reductase small chain family. R2-like ligand binding oxidase subfamily.</text>
</comment>
<dbReference type="EMBL" id="PISP01000006">
    <property type="protein sequence ID" value="PKD42690.1"/>
    <property type="molecule type" value="Genomic_DNA"/>
</dbReference>
<name>A0A2N0VEV2_9BACT</name>
<dbReference type="InterPro" id="IPR036527">
    <property type="entry name" value="SCP2_sterol-bd_dom_sf"/>
</dbReference>
<dbReference type="GO" id="GO:0009263">
    <property type="term" value="P:deoxyribonucleotide biosynthetic process"/>
    <property type="evidence" value="ECO:0007669"/>
    <property type="project" value="InterPro"/>
</dbReference>
<dbReference type="NCBIfam" id="NF006200">
    <property type="entry name" value="PRK08326.1-3"/>
    <property type="match status" value="1"/>
</dbReference>
<dbReference type="InterPro" id="IPR003033">
    <property type="entry name" value="SCP2_sterol-bd_dom"/>
</dbReference>
<evidence type="ECO:0000256" key="5">
    <source>
        <dbReference type="ARBA" id="ARBA00022723"/>
    </source>
</evidence>
<dbReference type="Proteomes" id="UP000233398">
    <property type="component" value="Unassembled WGS sequence"/>
</dbReference>
<comment type="caution">
    <text evidence="12">The sequence shown here is derived from an EMBL/GenBank/DDBJ whole genome shotgun (WGS) entry which is preliminary data.</text>
</comment>
<evidence type="ECO:0000256" key="2">
    <source>
        <dbReference type="ARBA" id="ARBA00001962"/>
    </source>
</evidence>
<dbReference type="RefSeq" id="WP_101074385.1">
    <property type="nucleotide sequence ID" value="NZ_PISP01000006.1"/>
</dbReference>
<evidence type="ECO:0000256" key="4">
    <source>
        <dbReference type="ARBA" id="ARBA00013559"/>
    </source>
</evidence>